<keyword evidence="3" id="KW-1185">Reference proteome</keyword>
<accession>A0AA35Y4L4</accession>
<dbReference type="Proteomes" id="UP001177003">
    <property type="component" value="Chromosome 0"/>
</dbReference>
<name>A0AA35Y4L4_LACSI</name>
<dbReference type="Pfam" id="PF26130">
    <property type="entry name" value="PB1-like"/>
    <property type="match status" value="1"/>
</dbReference>
<evidence type="ECO:0000259" key="1">
    <source>
        <dbReference type="Pfam" id="PF26130"/>
    </source>
</evidence>
<gene>
    <name evidence="2" type="ORF">LSALG_LOCUS1325</name>
</gene>
<feature type="domain" description="PB1-like" evidence="1">
    <location>
        <begin position="24"/>
        <end position="105"/>
    </location>
</feature>
<dbReference type="InterPro" id="IPR058594">
    <property type="entry name" value="PB1-like_dom_pln"/>
</dbReference>
<sequence length="241" mass="27954">MVGWRIRADMAEIDVGRVTFPGRRYKKGKVKYVDLVDIDEFSIHDIDEMMNILGCVEEGKLLYYHFKRPLLDLDIGLFALAYDSDINHLRTYVGKYKLIEVYTDHGKTMLNTYLMSPNPSKVRIKEIIEPPACSERLFLEWKASTTGDCSGSMTPEVDQCGKPPNEPQFQTQGFDQDFTSFVQNFDQDFTTFVQDEVNRSEDIRVHGDDLTDNKDNDFLLDKDNMIDEPDIDMKEFFLNID</sequence>
<proteinExistence type="predicted"/>
<reference evidence="2" key="1">
    <citation type="submission" date="2023-04" db="EMBL/GenBank/DDBJ databases">
        <authorList>
            <person name="Vijverberg K."/>
            <person name="Xiong W."/>
            <person name="Schranz E."/>
        </authorList>
    </citation>
    <scope>NUCLEOTIDE SEQUENCE</scope>
</reference>
<protein>
    <recommendedName>
        <fullName evidence="1">PB1-like domain-containing protein</fullName>
    </recommendedName>
</protein>
<dbReference type="AlphaFoldDB" id="A0AA35Y4L4"/>
<evidence type="ECO:0000313" key="3">
    <source>
        <dbReference type="Proteomes" id="UP001177003"/>
    </source>
</evidence>
<dbReference type="EMBL" id="OX465086">
    <property type="protein sequence ID" value="CAI9260492.1"/>
    <property type="molecule type" value="Genomic_DNA"/>
</dbReference>
<evidence type="ECO:0000313" key="2">
    <source>
        <dbReference type="EMBL" id="CAI9260492.1"/>
    </source>
</evidence>
<organism evidence="2 3">
    <name type="scientific">Lactuca saligna</name>
    <name type="common">Willowleaf lettuce</name>
    <dbReference type="NCBI Taxonomy" id="75948"/>
    <lineage>
        <taxon>Eukaryota</taxon>
        <taxon>Viridiplantae</taxon>
        <taxon>Streptophyta</taxon>
        <taxon>Embryophyta</taxon>
        <taxon>Tracheophyta</taxon>
        <taxon>Spermatophyta</taxon>
        <taxon>Magnoliopsida</taxon>
        <taxon>eudicotyledons</taxon>
        <taxon>Gunneridae</taxon>
        <taxon>Pentapetalae</taxon>
        <taxon>asterids</taxon>
        <taxon>campanulids</taxon>
        <taxon>Asterales</taxon>
        <taxon>Asteraceae</taxon>
        <taxon>Cichorioideae</taxon>
        <taxon>Cichorieae</taxon>
        <taxon>Lactucinae</taxon>
        <taxon>Lactuca</taxon>
    </lineage>
</organism>